<name>A0ABS5Z5G3_9ACTN</name>
<dbReference type="InterPro" id="IPR007055">
    <property type="entry name" value="BON_dom"/>
</dbReference>
<sequence>MGDDAELARRVAETFAADERFRRQPVAVQVQNGVVILTGTVESPEVYDSLTAVVRKTDGVRDLCDGLLVRDGARQFGELAAQLALAPASTRRTRRGAPAAVAARAIMIATAVVIVLIEVAGWLAALFGVGMLAWLADILLRRRER</sequence>
<keyword evidence="1" id="KW-1133">Transmembrane helix</keyword>
<comment type="caution">
    <text evidence="3">The sequence shown here is derived from an EMBL/GenBank/DDBJ whole genome shotgun (WGS) entry which is preliminary data.</text>
</comment>
<gene>
    <name evidence="3" type="ORF">KOI35_46280</name>
</gene>
<keyword evidence="4" id="KW-1185">Reference proteome</keyword>
<feature type="domain" description="BON" evidence="2">
    <location>
        <begin position="3"/>
        <end position="71"/>
    </location>
</feature>
<organism evidence="3 4">
    <name type="scientific">Paractinoplanes bogorensis</name>
    <dbReference type="NCBI Taxonomy" id="1610840"/>
    <lineage>
        <taxon>Bacteria</taxon>
        <taxon>Bacillati</taxon>
        <taxon>Actinomycetota</taxon>
        <taxon>Actinomycetes</taxon>
        <taxon>Micromonosporales</taxon>
        <taxon>Micromonosporaceae</taxon>
        <taxon>Paractinoplanes</taxon>
    </lineage>
</organism>
<keyword evidence="1" id="KW-0472">Membrane</keyword>
<dbReference type="Proteomes" id="UP001519654">
    <property type="component" value="Unassembled WGS sequence"/>
</dbReference>
<keyword evidence="1" id="KW-0812">Transmembrane</keyword>
<proteinExistence type="predicted"/>
<protein>
    <submittedName>
        <fullName evidence="3">BON domain-containing protein</fullName>
    </submittedName>
</protein>
<evidence type="ECO:0000259" key="2">
    <source>
        <dbReference type="PROSITE" id="PS50914"/>
    </source>
</evidence>
<feature type="transmembrane region" description="Helical" evidence="1">
    <location>
        <begin position="123"/>
        <end position="140"/>
    </location>
</feature>
<feature type="transmembrane region" description="Helical" evidence="1">
    <location>
        <begin position="99"/>
        <end position="117"/>
    </location>
</feature>
<dbReference type="RefSeq" id="WP_215796168.1">
    <property type="nucleotide sequence ID" value="NZ_JAHKKG010000026.1"/>
</dbReference>
<dbReference type="EMBL" id="JAHKKG010000026">
    <property type="protein sequence ID" value="MBU2670931.1"/>
    <property type="molecule type" value="Genomic_DNA"/>
</dbReference>
<dbReference type="Gene3D" id="3.30.1340.30">
    <property type="match status" value="1"/>
</dbReference>
<dbReference type="PROSITE" id="PS50914">
    <property type="entry name" value="BON"/>
    <property type="match status" value="1"/>
</dbReference>
<evidence type="ECO:0000256" key="1">
    <source>
        <dbReference type="SAM" id="Phobius"/>
    </source>
</evidence>
<evidence type="ECO:0000313" key="4">
    <source>
        <dbReference type="Proteomes" id="UP001519654"/>
    </source>
</evidence>
<reference evidence="3 4" key="1">
    <citation type="submission" date="2021-06" db="EMBL/GenBank/DDBJ databases">
        <title>Actinoplanes lichenicola sp. nov., and Actinoplanes ovalisporus sp. nov., isolated from lichen in Thailand.</title>
        <authorList>
            <person name="Saeng-In P."/>
            <person name="Kanchanasin P."/>
            <person name="Yuki M."/>
            <person name="Kudo T."/>
            <person name="Ohkuma M."/>
            <person name="Phongsopitanun W."/>
            <person name="Tanasupawat S."/>
        </authorList>
    </citation>
    <scope>NUCLEOTIDE SEQUENCE [LARGE SCALE GENOMIC DNA]</scope>
    <source>
        <strain evidence="3 4">NBRC 110975</strain>
    </source>
</reference>
<dbReference type="Pfam" id="PF04972">
    <property type="entry name" value="BON"/>
    <property type="match status" value="1"/>
</dbReference>
<accession>A0ABS5Z5G3</accession>
<evidence type="ECO:0000313" key="3">
    <source>
        <dbReference type="EMBL" id="MBU2670931.1"/>
    </source>
</evidence>